<dbReference type="PANTHER" id="PTHR47326:SF1">
    <property type="entry name" value="HTH PSQ-TYPE DOMAIN-CONTAINING PROTEIN"/>
    <property type="match status" value="1"/>
</dbReference>
<organism evidence="2 3">
    <name type="scientific">Zootermopsis nevadensis</name>
    <name type="common">Dampwood termite</name>
    <dbReference type="NCBI Taxonomy" id="136037"/>
    <lineage>
        <taxon>Eukaryota</taxon>
        <taxon>Metazoa</taxon>
        <taxon>Ecdysozoa</taxon>
        <taxon>Arthropoda</taxon>
        <taxon>Hexapoda</taxon>
        <taxon>Insecta</taxon>
        <taxon>Pterygota</taxon>
        <taxon>Neoptera</taxon>
        <taxon>Polyneoptera</taxon>
        <taxon>Dictyoptera</taxon>
        <taxon>Blattodea</taxon>
        <taxon>Blattoidea</taxon>
        <taxon>Termitoidae</taxon>
        <taxon>Termopsidae</taxon>
        <taxon>Zootermopsis</taxon>
    </lineage>
</organism>
<dbReference type="InterPro" id="IPR032135">
    <property type="entry name" value="DUF4817"/>
</dbReference>
<gene>
    <name evidence="2" type="ORF">L798_07935</name>
</gene>
<dbReference type="Gene3D" id="3.30.420.10">
    <property type="entry name" value="Ribonuclease H-like superfamily/Ribonuclease H"/>
    <property type="match status" value="1"/>
</dbReference>
<protein>
    <recommendedName>
        <fullName evidence="1">DUF4817 domain-containing protein</fullName>
    </recommendedName>
</protein>
<keyword evidence="3" id="KW-1185">Reference proteome</keyword>
<dbReference type="OMA" id="FWLNGFV"/>
<dbReference type="InParanoid" id="A0A067RJF1"/>
<proteinExistence type="predicted"/>
<reference evidence="2 3" key="1">
    <citation type="journal article" date="2014" name="Nat. Commun.">
        <title>Molecular traces of alternative social organization in a termite genome.</title>
        <authorList>
            <person name="Terrapon N."/>
            <person name="Li C."/>
            <person name="Robertson H.M."/>
            <person name="Ji L."/>
            <person name="Meng X."/>
            <person name="Booth W."/>
            <person name="Chen Z."/>
            <person name="Childers C.P."/>
            <person name="Glastad K.M."/>
            <person name="Gokhale K."/>
            <person name="Gowin J."/>
            <person name="Gronenberg W."/>
            <person name="Hermansen R.A."/>
            <person name="Hu H."/>
            <person name="Hunt B.G."/>
            <person name="Huylmans A.K."/>
            <person name="Khalil S.M."/>
            <person name="Mitchell R.D."/>
            <person name="Munoz-Torres M.C."/>
            <person name="Mustard J.A."/>
            <person name="Pan H."/>
            <person name="Reese J.T."/>
            <person name="Scharf M.E."/>
            <person name="Sun F."/>
            <person name="Vogel H."/>
            <person name="Xiao J."/>
            <person name="Yang W."/>
            <person name="Yang Z."/>
            <person name="Yang Z."/>
            <person name="Zhou J."/>
            <person name="Zhu J."/>
            <person name="Brent C.S."/>
            <person name="Elsik C.G."/>
            <person name="Goodisman M.A."/>
            <person name="Liberles D.A."/>
            <person name="Roe R.M."/>
            <person name="Vargo E.L."/>
            <person name="Vilcinskas A."/>
            <person name="Wang J."/>
            <person name="Bornberg-Bauer E."/>
            <person name="Korb J."/>
            <person name="Zhang G."/>
            <person name="Liebig J."/>
        </authorList>
    </citation>
    <scope>NUCLEOTIDE SEQUENCE [LARGE SCALE GENOMIC DNA]</scope>
    <source>
        <tissue evidence="2">Whole organism</tissue>
    </source>
</reference>
<dbReference type="eggNOG" id="KOG4740">
    <property type="taxonomic scope" value="Eukaryota"/>
</dbReference>
<accession>A0A067RJF1</accession>
<evidence type="ECO:0000313" key="3">
    <source>
        <dbReference type="Proteomes" id="UP000027135"/>
    </source>
</evidence>
<feature type="domain" description="DUF4817" evidence="1">
    <location>
        <begin position="6"/>
        <end position="56"/>
    </location>
</feature>
<dbReference type="PANTHER" id="PTHR47326">
    <property type="entry name" value="TRANSPOSABLE ELEMENT TC3 TRANSPOSASE-LIKE PROTEIN"/>
    <property type="match status" value="1"/>
</dbReference>
<dbReference type="AlphaFoldDB" id="A0A067RJF1"/>
<evidence type="ECO:0000313" key="2">
    <source>
        <dbReference type="EMBL" id="KDR23996.1"/>
    </source>
</evidence>
<name>A0A067RJF1_ZOONE</name>
<dbReference type="STRING" id="136037.A0A067RJF1"/>
<sequence>MSFSQAERVFIMEHYIKTNSYTECQQSFVRSFPESRVPHKSTICRIAYRFRETGSVSDKKRSGRPSSLSDENLNDVKQYSEWSPRKSLTRLAQQTGLSYGTTQRCTRRLKLVPYRIHTMHELKEPDKGKRLQYCEWFRELVRDGVGILDNIFFTDEAWFHLSGYVNSQNSRFWSSDNPQVFHEVPLKSEDWSVVCSFTPQGGGSSFL</sequence>
<dbReference type="EMBL" id="KK852432">
    <property type="protein sequence ID" value="KDR23996.1"/>
    <property type="molecule type" value="Genomic_DNA"/>
</dbReference>
<evidence type="ECO:0000259" key="1">
    <source>
        <dbReference type="Pfam" id="PF16087"/>
    </source>
</evidence>
<dbReference type="Pfam" id="PF16087">
    <property type="entry name" value="DUF4817"/>
    <property type="match status" value="1"/>
</dbReference>
<dbReference type="GO" id="GO:0003676">
    <property type="term" value="F:nucleic acid binding"/>
    <property type="evidence" value="ECO:0007669"/>
    <property type="project" value="InterPro"/>
</dbReference>
<dbReference type="Proteomes" id="UP000027135">
    <property type="component" value="Unassembled WGS sequence"/>
</dbReference>
<dbReference type="InterPro" id="IPR036397">
    <property type="entry name" value="RNaseH_sf"/>
</dbReference>